<sequence length="417" mass="45071">MVHAGKLAMTAAFAGAAERHGFDPARLAAIDRLLKDRYIVTGKLPNAQLLIARDGETVHFSHQGLAREGGAPIDETSLFRIASMTKPITSVAFMMLVEQGLVALDTPVHHVLPAFKGIGVYNGGGAGVPFAVKPTAEPMRMIDLLRHTSGLTYGFQNRSNVDAAYREGKIENWHGNLDLDGFVAALSALPLEFSPGTAWNYSLATDVLGAVVERVSGVTLDTFFTTRIFVPLKMDDTGFQVPADKTDRLTDCYTVAPGKGRTMLDRGEKSAWSRPPTLLSGGGGLVSTALDYQRFCQMCLNGGELDGARILGRKTLELMTQNHLPGGADLTTMSRSMFSEATNAGTGFGLGFAVTIDPVRSMMPGSKGEYYWGGMFSTAFFIDPVERLSMVFMTQVSPSSLYPIRRELKTMIYAAMT</sequence>
<evidence type="ECO:0000313" key="3">
    <source>
        <dbReference type="Proteomes" id="UP000240996"/>
    </source>
</evidence>
<dbReference type="Pfam" id="PF00144">
    <property type="entry name" value="Beta-lactamase"/>
    <property type="match status" value="1"/>
</dbReference>
<accession>A0A2T4YSV0</accession>
<name>A0A2T4YSV0_9SPHN</name>
<evidence type="ECO:0000259" key="1">
    <source>
        <dbReference type="Pfam" id="PF00144"/>
    </source>
</evidence>
<dbReference type="AlphaFoldDB" id="A0A2T4YSV0"/>
<evidence type="ECO:0000313" key="2">
    <source>
        <dbReference type="EMBL" id="PTM46890.1"/>
    </source>
</evidence>
<keyword evidence="3" id="KW-1185">Reference proteome</keyword>
<dbReference type="PANTHER" id="PTHR43283">
    <property type="entry name" value="BETA-LACTAMASE-RELATED"/>
    <property type="match status" value="1"/>
</dbReference>
<reference evidence="2 3" key="1">
    <citation type="submission" date="2018-04" db="EMBL/GenBank/DDBJ databases">
        <title>Genomic Encyclopedia of Type Strains, Phase III (KMG-III): the genomes of soil and plant-associated and newly described type strains.</title>
        <authorList>
            <person name="Whitman W."/>
        </authorList>
    </citation>
    <scope>NUCLEOTIDE SEQUENCE [LARGE SCALE GENOMIC DNA]</scope>
    <source>
        <strain evidence="2 3">NW12</strain>
    </source>
</reference>
<dbReference type="PANTHER" id="PTHR43283:SF3">
    <property type="entry name" value="BETA-LACTAMASE FAMILY PROTEIN (AFU_ORTHOLOGUE AFUA_5G07500)"/>
    <property type="match status" value="1"/>
</dbReference>
<dbReference type="InterPro" id="IPR001466">
    <property type="entry name" value="Beta-lactam-related"/>
</dbReference>
<dbReference type="Gene3D" id="3.40.710.10">
    <property type="entry name" value="DD-peptidase/beta-lactamase superfamily"/>
    <property type="match status" value="1"/>
</dbReference>
<proteinExistence type="predicted"/>
<comment type="caution">
    <text evidence="2">The sequence shown here is derived from an EMBL/GenBank/DDBJ whole genome shotgun (WGS) entry which is preliminary data.</text>
</comment>
<organism evidence="2 3">
    <name type="scientific">Sphingomonas aerolata</name>
    <dbReference type="NCBI Taxonomy" id="185951"/>
    <lineage>
        <taxon>Bacteria</taxon>
        <taxon>Pseudomonadati</taxon>
        <taxon>Pseudomonadota</taxon>
        <taxon>Alphaproteobacteria</taxon>
        <taxon>Sphingomonadales</taxon>
        <taxon>Sphingomonadaceae</taxon>
        <taxon>Sphingomonas</taxon>
    </lineage>
</organism>
<gene>
    <name evidence="2" type="ORF">C8J24_0269</name>
</gene>
<dbReference type="Proteomes" id="UP000240996">
    <property type="component" value="Unassembled WGS sequence"/>
</dbReference>
<feature type="domain" description="Beta-lactamase-related" evidence="1">
    <location>
        <begin position="41"/>
        <end position="399"/>
    </location>
</feature>
<dbReference type="EMBL" id="PZZN01000001">
    <property type="protein sequence ID" value="PTM46890.1"/>
    <property type="molecule type" value="Genomic_DNA"/>
</dbReference>
<dbReference type="InterPro" id="IPR012338">
    <property type="entry name" value="Beta-lactam/transpept-like"/>
</dbReference>
<dbReference type="InterPro" id="IPR050789">
    <property type="entry name" value="Diverse_Enzym_Activities"/>
</dbReference>
<dbReference type="SUPFAM" id="SSF56601">
    <property type="entry name" value="beta-lactamase/transpeptidase-like"/>
    <property type="match status" value="1"/>
</dbReference>
<protein>
    <submittedName>
        <fullName evidence="2">CubicO group peptidase (Beta-lactamase class C family)</fullName>
    </submittedName>
</protein>